<dbReference type="AlphaFoldDB" id="A0A4R9BQ86"/>
<keyword evidence="3" id="KW-1185">Reference proteome</keyword>
<name>A0A4R9BQ86_9MICO</name>
<comment type="caution">
    <text evidence="2">The sequence shown here is derived from an EMBL/GenBank/DDBJ whole genome shotgun (WGS) entry which is preliminary data.</text>
</comment>
<evidence type="ECO:0000313" key="3">
    <source>
        <dbReference type="Proteomes" id="UP000297626"/>
    </source>
</evidence>
<dbReference type="RefSeq" id="WP_166806432.1">
    <property type="nucleotide sequence ID" value="NZ_SOHN01000011.1"/>
</dbReference>
<dbReference type="Gene3D" id="1.20.120.20">
    <property type="entry name" value="Apolipoprotein"/>
    <property type="match status" value="1"/>
</dbReference>
<organism evidence="2 3">
    <name type="scientific">Cryobacterium serini</name>
    <dbReference type="NCBI Taxonomy" id="1259201"/>
    <lineage>
        <taxon>Bacteria</taxon>
        <taxon>Bacillati</taxon>
        <taxon>Actinomycetota</taxon>
        <taxon>Actinomycetes</taxon>
        <taxon>Micrococcales</taxon>
        <taxon>Microbacteriaceae</taxon>
        <taxon>Cryobacterium</taxon>
    </lineage>
</organism>
<evidence type="ECO:0000313" key="2">
    <source>
        <dbReference type="EMBL" id="TFD87829.1"/>
    </source>
</evidence>
<dbReference type="EMBL" id="SOHN01000011">
    <property type="protein sequence ID" value="TFD87829.1"/>
    <property type="molecule type" value="Genomic_DNA"/>
</dbReference>
<proteinExistence type="predicted"/>
<sequence>MTSLLGAAATHTAKVAADEASNMAKGNPIGVGLIAFGLGWLVVSLVPTSGEEKELAGSRKEAVQPFISEVPDAAKEVAENLREPAQEAVAAVKDSVTDAVEEVKSAAQDAAGEVKDEAQSAKDAVTDTARDDAASAKYRSATIPY</sequence>
<evidence type="ECO:0000256" key="1">
    <source>
        <dbReference type="SAM" id="MobiDB-lite"/>
    </source>
</evidence>
<gene>
    <name evidence="2" type="ORF">E3T51_10225</name>
</gene>
<protein>
    <recommendedName>
        <fullName evidence="4">YtxH domain-containing protein</fullName>
    </recommendedName>
</protein>
<accession>A0A4R9BQ86</accession>
<evidence type="ECO:0008006" key="4">
    <source>
        <dbReference type="Google" id="ProtNLM"/>
    </source>
</evidence>
<dbReference type="Proteomes" id="UP000297626">
    <property type="component" value="Unassembled WGS sequence"/>
</dbReference>
<feature type="region of interest" description="Disordered" evidence="1">
    <location>
        <begin position="106"/>
        <end position="145"/>
    </location>
</feature>
<feature type="compositionally biased region" description="Basic and acidic residues" evidence="1">
    <location>
        <begin position="112"/>
        <end position="134"/>
    </location>
</feature>
<reference evidence="2 3" key="1">
    <citation type="submission" date="2019-03" db="EMBL/GenBank/DDBJ databases">
        <title>Genomics of glacier-inhabiting Cryobacterium strains.</title>
        <authorList>
            <person name="Liu Q."/>
            <person name="Xin Y.-H."/>
        </authorList>
    </citation>
    <scope>NUCLEOTIDE SEQUENCE [LARGE SCALE GENOMIC DNA]</scope>
    <source>
        <strain evidence="2 3">Sr54</strain>
    </source>
</reference>